<evidence type="ECO:0000313" key="3">
    <source>
        <dbReference type="Proteomes" id="UP001558613"/>
    </source>
</evidence>
<reference evidence="2 3" key="1">
    <citation type="submission" date="2023-09" db="EMBL/GenBank/DDBJ databases">
        <authorList>
            <person name="Wang M."/>
        </authorList>
    </citation>
    <scope>NUCLEOTIDE SEQUENCE [LARGE SCALE GENOMIC DNA]</scope>
    <source>
        <strain evidence="2">GT-2023</strain>
        <tissue evidence="2">Liver</tissue>
    </source>
</reference>
<protein>
    <submittedName>
        <fullName evidence="2">Uncharacterized protein</fullName>
    </submittedName>
</protein>
<name>A0ABR3MZZ7_9TELE</name>
<proteinExistence type="predicted"/>
<organism evidence="2 3">
    <name type="scientific">Cirrhinus molitorella</name>
    <name type="common">mud carp</name>
    <dbReference type="NCBI Taxonomy" id="172907"/>
    <lineage>
        <taxon>Eukaryota</taxon>
        <taxon>Metazoa</taxon>
        <taxon>Chordata</taxon>
        <taxon>Craniata</taxon>
        <taxon>Vertebrata</taxon>
        <taxon>Euteleostomi</taxon>
        <taxon>Actinopterygii</taxon>
        <taxon>Neopterygii</taxon>
        <taxon>Teleostei</taxon>
        <taxon>Ostariophysi</taxon>
        <taxon>Cypriniformes</taxon>
        <taxon>Cyprinidae</taxon>
        <taxon>Labeoninae</taxon>
        <taxon>Labeonini</taxon>
        <taxon>Cirrhinus</taxon>
    </lineage>
</organism>
<feature type="region of interest" description="Disordered" evidence="1">
    <location>
        <begin position="65"/>
        <end position="92"/>
    </location>
</feature>
<comment type="caution">
    <text evidence="2">The sequence shown here is derived from an EMBL/GenBank/DDBJ whole genome shotgun (WGS) entry which is preliminary data.</text>
</comment>
<accession>A0ABR3MZZ7</accession>
<keyword evidence="3" id="KW-1185">Reference proteome</keyword>
<dbReference type="Proteomes" id="UP001558613">
    <property type="component" value="Unassembled WGS sequence"/>
</dbReference>
<sequence>MGCNHKTFVEFYRKISLAASLPPLCPSPRWMALPFRSLGGKAGAFAGNVSACVSAGAGCAAPSVINPTSGPTRRKQASGCKTMQQPGGKRCT</sequence>
<evidence type="ECO:0000313" key="2">
    <source>
        <dbReference type="EMBL" id="KAL1270162.1"/>
    </source>
</evidence>
<dbReference type="EMBL" id="JAYMGO010000008">
    <property type="protein sequence ID" value="KAL1270162.1"/>
    <property type="molecule type" value="Genomic_DNA"/>
</dbReference>
<gene>
    <name evidence="2" type="ORF">QQF64_032451</name>
</gene>
<evidence type="ECO:0000256" key="1">
    <source>
        <dbReference type="SAM" id="MobiDB-lite"/>
    </source>
</evidence>